<comment type="caution">
    <text evidence="1">The sequence shown here is derived from an EMBL/GenBank/DDBJ whole genome shotgun (WGS) entry which is preliminary data.</text>
</comment>
<evidence type="ECO:0000313" key="2">
    <source>
        <dbReference type="Proteomes" id="UP000283128"/>
    </source>
</evidence>
<name>A0A3S2V5J2_9ACTN</name>
<evidence type="ECO:0000313" key="1">
    <source>
        <dbReference type="EMBL" id="RVU14830.1"/>
    </source>
</evidence>
<accession>A0A3S2V5J2</accession>
<organism evidence="1 2">
    <name type="scientific">Streptomyces antnestii</name>
    <dbReference type="NCBI Taxonomy" id="2494256"/>
    <lineage>
        <taxon>Bacteria</taxon>
        <taxon>Bacillati</taxon>
        <taxon>Actinomycetota</taxon>
        <taxon>Actinomycetes</taxon>
        <taxon>Kitasatosporales</taxon>
        <taxon>Streptomycetaceae</taxon>
        <taxon>Streptomyces</taxon>
    </lineage>
</organism>
<dbReference type="EMBL" id="RZYA01000038">
    <property type="protein sequence ID" value="RVU14830.1"/>
    <property type="molecule type" value="Genomic_DNA"/>
</dbReference>
<dbReference type="RefSeq" id="WP_127833335.1">
    <property type="nucleotide sequence ID" value="NZ_RZYA01000038.1"/>
</dbReference>
<keyword evidence="2" id="KW-1185">Reference proteome</keyword>
<sequence length="112" mass="12613">MTPADPGTKVPLLARGRIGGLVRPHFAHPAGMAPPNGHRHETVWHINAKHRLARWAKSRHNVEGVVLEQWTDDRNRRADVHVLLRDGTRLALSLFLNLYPGQVVTLWSDGRV</sequence>
<proteinExistence type="predicted"/>
<reference evidence="1 2" key="1">
    <citation type="submission" date="2019-01" db="EMBL/GenBank/DDBJ databases">
        <title>Genome sequences of Streptomyces and Rhizobium isolates collected from root and soil.</title>
        <authorList>
            <person name="Chhettri S."/>
            <person name="Sevigny J.L."/>
            <person name="Sen A."/>
            <person name="Ennis N."/>
            <person name="Tisa L."/>
        </authorList>
    </citation>
    <scope>NUCLEOTIDE SEQUENCE [LARGE SCALE GENOMIC DNA]</scope>
    <source>
        <strain evidence="1 2">San01</strain>
    </source>
</reference>
<protein>
    <submittedName>
        <fullName evidence="1">Uncharacterized protein</fullName>
    </submittedName>
</protein>
<gene>
    <name evidence="1" type="ORF">EOT10_40290</name>
</gene>
<dbReference type="AlphaFoldDB" id="A0A3S2V5J2"/>
<dbReference type="OrthoDB" id="4518752at2"/>
<dbReference type="Proteomes" id="UP000283128">
    <property type="component" value="Unassembled WGS sequence"/>
</dbReference>